<gene>
    <name evidence="2" type="ordered locus">Os09g0400900</name>
    <name evidence="2" type="ORF">OSNPB_090400900</name>
</gene>
<feature type="compositionally biased region" description="Basic and acidic residues" evidence="1">
    <location>
        <begin position="1"/>
        <end position="13"/>
    </location>
</feature>
<feature type="region of interest" description="Disordered" evidence="1">
    <location>
        <begin position="1"/>
        <end position="22"/>
    </location>
</feature>
<sequence>MEEQMDFFHDESSIHAAGDDQQNVKRGVVMECVRSSRSADR</sequence>
<dbReference type="Proteomes" id="UP000059680">
    <property type="component" value="Chromosome 9"/>
</dbReference>
<dbReference type="PaxDb" id="39947-A0A0P0XLZ9"/>
<proteinExistence type="predicted"/>
<name>A0A0P0XLZ9_ORYSJ</name>
<reference evidence="3" key="1">
    <citation type="journal article" date="2005" name="Nature">
        <title>The map-based sequence of the rice genome.</title>
        <authorList>
            <consortium name="International rice genome sequencing project (IRGSP)"/>
            <person name="Matsumoto T."/>
            <person name="Wu J."/>
            <person name="Kanamori H."/>
            <person name="Katayose Y."/>
            <person name="Fujisawa M."/>
            <person name="Namiki N."/>
            <person name="Mizuno H."/>
            <person name="Yamamoto K."/>
            <person name="Antonio B.A."/>
            <person name="Baba T."/>
            <person name="Sakata K."/>
            <person name="Nagamura Y."/>
            <person name="Aoki H."/>
            <person name="Arikawa K."/>
            <person name="Arita K."/>
            <person name="Bito T."/>
            <person name="Chiden Y."/>
            <person name="Fujitsuka N."/>
            <person name="Fukunaka R."/>
            <person name="Hamada M."/>
            <person name="Harada C."/>
            <person name="Hayashi A."/>
            <person name="Hijishita S."/>
            <person name="Honda M."/>
            <person name="Hosokawa S."/>
            <person name="Ichikawa Y."/>
            <person name="Idonuma A."/>
            <person name="Iijima M."/>
            <person name="Ikeda M."/>
            <person name="Ikeno M."/>
            <person name="Ito K."/>
            <person name="Ito S."/>
            <person name="Ito T."/>
            <person name="Ito Y."/>
            <person name="Ito Y."/>
            <person name="Iwabuchi A."/>
            <person name="Kamiya K."/>
            <person name="Karasawa W."/>
            <person name="Kurita K."/>
            <person name="Katagiri S."/>
            <person name="Kikuta A."/>
            <person name="Kobayashi H."/>
            <person name="Kobayashi N."/>
            <person name="Machita K."/>
            <person name="Maehara T."/>
            <person name="Masukawa M."/>
            <person name="Mizubayashi T."/>
            <person name="Mukai Y."/>
            <person name="Nagasaki H."/>
            <person name="Nagata Y."/>
            <person name="Naito S."/>
            <person name="Nakashima M."/>
            <person name="Nakama Y."/>
            <person name="Nakamichi Y."/>
            <person name="Nakamura M."/>
            <person name="Meguro A."/>
            <person name="Negishi M."/>
            <person name="Ohta I."/>
            <person name="Ohta T."/>
            <person name="Okamoto M."/>
            <person name="Ono N."/>
            <person name="Saji S."/>
            <person name="Sakaguchi M."/>
            <person name="Sakai K."/>
            <person name="Shibata M."/>
            <person name="Shimokawa T."/>
            <person name="Song J."/>
            <person name="Takazaki Y."/>
            <person name="Terasawa K."/>
            <person name="Tsugane M."/>
            <person name="Tsuji K."/>
            <person name="Ueda S."/>
            <person name="Waki K."/>
            <person name="Yamagata H."/>
            <person name="Yamamoto M."/>
            <person name="Yamamoto S."/>
            <person name="Yamane H."/>
            <person name="Yoshiki S."/>
            <person name="Yoshihara R."/>
            <person name="Yukawa K."/>
            <person name="Zhong H."/>
            <person name="Yano M."/>
            <person name="Yuan Q."/>
            <person name="Ouyang S."/>
            <person name="Liu J."/>
            <person name="Jones K.M."/>
            <person name="Gansberger K."/>
            <person name="Moffat K."/>
            <person name="Hill J."/>
            <person name="Bera J."/>
            <person name="Fadrosh D."/>
            <person name="Jin S."/>
            <person name="Johri S."/>
            <person name="Kim M."/>
            <person name="Overton L."/>
            <person name="Reardon M."/>
            <person name="Tsitrin T."/>
            <person name="Vuong H."/>
            <person name="Weaver B."/>
            <person name="Ciecko A."/>
            <person name="Tallon L."/>
            <person name="Jackson J."/>
            <person name="Pai G."/>
            <person name="Aken S.V."/>
            <person name="Utterback T."/>
            <person name="Reidmuller S."/>
            <person name="Feldblyum T."/>
            <person name="Hsiao J."/>
            <person name="Zismann V."/>
            <person name="Iobst S."/>
            <person name="de Vazeille A.R."/>
            <person name="Buell C.R."/>
            <person name="Ying K."/>
            <person name="Li Y."/>
            <person name="Lu T."/>
            <person name="Huang Y."/>
            <person name="Zhao Q."/>
            <person name="Feng Q."/>
            <person name="Zhang L."/>
            <person name="Zhu J."/>
            <person name="Weng Q."/>
            <person name="Mu J."/>
            <person name="Lu Y."/>
            <person name="Fan D."/>
            <person name="Liu Y."/>
            <person name="Guan J."/>
            <person name="Zhang Y."/>
            <person name="Yu S."/>
            <person name="Liu X."/>
            <person name="Zhang Y."/>
            <person name="Hong G."/>
            <person name="Han B."/>
            <person name="Choisne N."/>
            <person name="Demange N."/>
            <person name="Orjeda G."/>
            <person name="Samain S."/>
            <person name="Cattolico L."/>
            <person name="Pelletier E."/>
            <person name="Couloux A."/>
            <person name="Segurens B."/>
            <person name="Wincker P."/>
            <person name="D'Hont A."/>
            <person name="Scarpelli C."/>
            <person name="Weissenbach J."/>
            <person name="Salanoubat M."/>
            <person name="Quetier F."/>
            <person name="Yu Y."/>
            <person name="Kim H.R."/>
            <person name="Rambo T."/>
            <person name="Currie J."/>
            <person name="Collura K."/>
            <person name="Luo M."/>
            <person name="Yang T."/>
            <person name="Ammiraju J.S.S."/>
            <person name="Engler F."/>
            <person name="Soderlund C."/>
            <person name="Wing R.A."/>
            <person name="Palmer L.E."/>
            <person name="de la Bastide M."/>
            <person name="Spiegel L."/>
            <person name="Nascimento L."/>
            <person name="Zutavern T."/>
            <person name="O'Shaughnessy A."/>
            <person name="Dike S."/>
            <person name="Dedhia N."/>
            <person name="Preston R."/>
            <person name="Balija V."/>
            <person name="McCombie W.R."/>
            <person name="Chow T."/>
            <person name="Chen H."/>
            <person name="Chung M."/>
            <person name="Chen C."/>
            <person name="Shaw J."/>
            <person name="Wu H."/>
            <person name="Hsiao K."/>
            <person name="Chao Y."/>
            <person name="Chu M."/>
            <person name="Cheng C."/>
            <person name="Hour A."/>
            <person name="Lee P."/>
            <person name="Lin S."/>
            <person name="Lin Y."/>
            <person name="Liou J."/>
            <person name="Liu S."/>
            <person name="Hsing Y."/>
            <person name="Raghuvanshi S."/>
            <person name="Mohanty A."/>
            <person name="Bharti A.K."/>
            <person name="Gaur A."/>
            <person name="Gupta V."/>
            <person name="Kumar D."/>
            <person name="Ravi V."/>
            <person name="Vij S."/>
            <person name="Kapur A."/>
            <person name="Khurana P."/>
            <person name="Khurana P."/>
            <person name="Khurana J.P."/>
            <person name="Tyagi A.K."/>
            <person name="Gaikwad K."/>
            <person name="Singh A."/>
            <person name="Dalal V."/>
            <person name="Srivastava S."/>
            <person name="Dixit A."/>
            <person name="Pal A.K."/>
            <person name="Ghazi I.A."/>
            <person name="Yadav M."/>
            <person name="Pandit A."/>
            <person name="Bhargava A."/>
            <person name="Sureshbabu K."/>
            <person name="Batra K."/>
            <person name="Sharma T.R."/>
            <person name="Mohapatra T."/>
            <person name="Singh N.K."/>
            <person name="Messing J."/>
            <person name="Nelson A.B."/>
            <person name="Fuks G."/>
            <person name="Kavchok S."/>
            <person name="Keizer G."/>
            <person name="Linton E."/>
            <person name="Llaca V."/>
            <person name="Song R."/>
            <person name="Tanyolac B."/>
            <person name="Young S."/>
            <person name="Ho-Il K."/>
            <person name="Hahn J.H."/>
            <person name="Sangsakoo G."/>
            <person name="Vanavichit A."/>
            <person name="de Mattos Luiz.A.T."/>
            <person name="Zimmer P.D."/>
            <person name="Malone G."/>
            <person name="Dellagostin O."/>
            <person name="de Oliveira A.C."/>
            <person name="Bevan M."/>
            <person name="Bancroft I."/>
            <person name="Minx P."/>
            <person name="Cordum H."/>
            <person name="Wilson R."/>
            <person name="Cheng Z."/>
            <person name="Jin W."/>
            <person name="Jiang J."/>
            <person name="Leong S.A."/>
            <person name="Iwama H."/>
            <person name="Gojobori T."/>
            <person name="Itoh T."/>
            <person name="Niimura Y."/>
            <person name="Fujii Y."/>
            <person name="Habara T."/>
            <person name="Sakai H."/>
            <person name="Sato Y."/>
            <person name="Wilson G."/>
            <person name="Kumar K."/>
            <person name="McCouch S."/>
            <person name="Juretic N."/>
            <person name="Hoen D."/>
            <person name="Wright S."/>
            <person name="Bruskiewich R."/>
            <person name="Bureau T."/>
            <person name="Miyao A."/>
            <person name="Hirochika H."/>
            <person name="Nishikawa T."/>
            <person name="Kadowaki K."/>
            <person name="Sugiura M."/>
            <person name="Burr B."/>
            <person name="Sasaki T."/>
        </authorList>
    </citation>
    <scope>NUCLEOTIDE SEQUENCE [LARGE SCALE GENOMIC DNA]</scope>
    <source>
        <strain evidence="3">cv. Nipponbare</strain>
    </source>
</reference>
<evidence type="ECO:0000313" key="3">
    <source>
        <dbReference type="Proteomes" id="UP000059680"/>
    </source>
</evidence>
<dbReference type="EMBL" id="AP014965">
    <property type="protein sequence ID" value="BAT07968.1"/>
    <property type="molecule type" value="Genomic_DNA"/>
</dbReference>
<reference evidence="2 3" key="2">
    <citation type="journal article" date="2013" name="Plant Cell Physiol.">
        <title>Rice Annotation Project Database (RAP-DB): an integrative and interactive database for rice genomics.</title>
        <authorList>
            <person name="Sakai H."/>
            <person name="Lee S.S."/>
            <person name="Tanaka T."/>
            <person name="Numa H."/>
            <person name="Kim J."/>
            <person name="Kawahara Y."/>
            <person name="Wakimoto H."/>
            <person name="Yang C.C."/>
            <person name="Iwamoto M."/>
            <person name="Abe T."/>
            <person name="Yamada Y."/>
            <person name="Muto A."/>
            <person name="Inokuchi H."/>
            <person name="Ikemura T."/>
            <person name="Matsumoto T."/>
            <person name="Sasaki T."/>
            <person name="Itoh T."/>
        </authorList>
    </citation>
    <scope>NUCLEOTIDE SEQUENCE [LARGE SCALE GENOMIC DNA]</scope>
    <source>
        <strain evidence="3">cv. Nipponbare</strain>
    </source>
</reference>
<evidence type="ECO:0000313" key="2">
    <source>
        <dbReference type="EMBL" id="BAT07968.1"/>
    </source>
</evidence>
<evidence type="ECO:0000256" key="1">
    <source>
        <dbReference type="SAM" id="MobiDB-lite"/>
    </source>
</evidence>
<protein>
    <submittedName>
        <fullName evidence="2">Os09g0400900 protein</fullName>
    </submittedName>
</protein>
<organism evidence="2 3">
    <name type="scientific">Oryza sativa subsp. japonica</name>
    <name type="common">Rice</name>
    <dbReference type="NCBI Taxonomy" id="39947"/>
    <lineage>
        <taxon>Eukaryota</taxon>
        <taxon>Viridiplantae</taxon>
        <taxon>Streptophyta</taxon>
        <taxon>Embryophyta</taxon>
        <taxon>Tracheophyta</taxon>
        <taxon>Spermatophyta</taxon>
        <taxon>Magnoliopsida</taxon>
        <taxon>Liliopsida</taxon>
        <taxon>Poales</taxon>
        <taxon>Poaceae</taxon>
        <taxon>BOP clade</taxon>
        <taxon>Oryzoideae</taxon>
        <taxon>Oryzeae</taxon>
        <taxon>Oryzinae</taxon>
        <taxon>Oryza</taxon>
        <taxon>Oryza sativa</taxon>
    </lineage>
</organism>
<dbReference type="AlphaFoldDB" id="A0A0P0XLZ9"/>
<dbReference type="Gramene" id="Os09t0400900-00">
    <property type="protein sequence ID" value="Os09t0400900-00"/>
    <property type="gene ID" value="Os09g0400900"/>
</dbReference>
<reference evidence="2 3" key="3">
    <citation type="journal article" date="2013" name="Rice">
        <title>Improvement of the Oryza sativa Nipponbare reference genome using next generation sequence and optical map data.</title>
        <authorList>
            <person name="Kawahara Y."/>
            <person name="de la Bastide M."/>
            <person name="Hamilton J.P."/>
            <person name="Kanamori H."/>
            <person name="McCombie W.R."/>
            <person name="Ouyang S."/>
            <person name="Schwartz D.C."/>
            <person name="Tanaka T."/>
            <person name="Wu J."/>
            <person name="Zhou S."/>
            <person name="Childs K.L."/>
            <person name="Davidson R.M."/>
            <person name="Lin H."/>
            <person name="Quesada-Ocampo L."/>
            <person name="Vaillancourt B."/>
            <person name="Sakai H."/>
            <person name="Lee S.S."/>
            <person name="Kim J."/>
            <person name="Numa H."/>
            <person name="Itoh T."/>
            <person name="Buell C.R."/>
            <person name="Matsumoto T."/>
        </authorList>
    </citation>
    <scope>NUCLEOTIDE SEQUENCE [LARGE SCALE GENOMIC DNA]</scope>
    <source>
        <strain evidence="3">cv. Nipponbare</strain>
    </source>
</reference>
<keyword evidence="3" id="KW-1185">Reference proteome</keyword>
<accession>A0A0P0XLZ9</accession>
<dbReference type="InParanoid" id="A0A0P0XLZ9"/>